<dbReference type="GO" id="GO:0016020">
    <property type="term" value="C:membrane"/>
    <property type="evidence" value="ECO:0007669"/>
    <property type="project" value="UniProtKB-SubCell"/>
</dbReference>
<evidence type="ECO:0000313" key="10">
    <source>
        <dbReference type="Proteomes" id="UP000011083"/>
    </source>
</evidence>
<gene>
    <name evidence="9" type="ORF">ACA1_366570</name>
</gene>
<dbReference type="EMBL" id="KB008073">
    <property type="protein sequence ID" value="ELR14045.1"/>
    <property type="molecule type" value="Genomic_DNA"/>
</dbReference>
<feature type="transmembrane region" description="Helical" evidence="7">
    <location>
        <begin position="231"/>
        <end position="253"/>
    </location>
</feature>
<dbReference type="Proteomes" id="UP000011083">
    <property type="component" value="Unassembled WGS sequence"/>
</dbReference>
<feature type="transmembrane region" description="Helical" evidence="7">
    <location>
        <begin position="324"/>
        <end position="346"/>
    </location>
</feature>
<dbReference type="PANTHER" id="PTHR13414">
    <property type="entry name" value="HUEL-CATION TRANSPORTER"/>
    <property type="match status" value="1"/>
</dbReference>
<evidence type="ECO:0000256" key="1">
    <source>
        <dbReference type="ARBA" id="ARBA00004141"/>
    </source>
</evidence>
<dbReference type="VEuPathDB" id="AmoebaDB:ACA1_366570"/>
<evidence type="ECO:0000259" key="8">
    <source>
        <dbReference type="Pfam" id="PF01545"/>
    </source>
</evidence>
<dbReference type="InterPro" id="IPR040177">
    <property type="entry name" value="SLC30A9"/>
</dbReference>
<dbReference type="InterPro" id="IPR027469">
    <property type="entry name" value="Cation_efflux_TMD_sf"/>
</dbReference>
<name>L8GLV1_ACACF</name>
<evidence type="ECO:0000256" key="5">
    <source>
        <dbReference type="ARBA" id="ARBA00023136"/>
    </source>
</evidence>
<dbReference type="Pfam" id="PF01545">
    <property type="entry name" value="Cation_efflux"/>
    <property type="match status" value="1"/>
</dbReference>
<dbReference type="InterPro" id="IPR058533">
    <property type="entry name" value="Cation_efflux_TM"/>
</dbReference>
<accession>L8GLV1</accession>
<comment type="subcellular location">
    <subcellularLocation>
        <location evidence="1">Membrane</location>
        <topology evidence="1">Multi-pass membrane protein</topology>
    </subcellularLocation>
</comment>
<feature type="transmembrane region" description="Helical" evidence="7">
    <location>
        <begin position="196"/>
        <end position="219"/>
    </location>
</feature>
<dbReference type="OMA" id="HSMFSEC"/>
<keyword evidence="2" id="KW-0813">Transport</keyword>
<protein>
    <submittedName>
        <fullName evidence="9">Cation efflux family superfamily protein</fullName>
    </submittedName>
</protein>
<dbReference type="KEGG" id="acan:ACA1_366570"/>
<dbReference type="GO" id="GO:0006882">
    <property type="term" value="P:intracellular zinc ion homeostasis"/>
    <property type="evidence" value="ECO:0007669"/>
    <property type="project" value="TreeGrafter"/>
</dbReference>
<organism evidence="9 10">
    <name type="scientific">Acanthamoeba castellanii (strain ATCC 30010 / Neff)</name>
    <dbReference type="NCBI Taxonomy" id="1257118"/>
    <lineage>
        <taxon>Eukaryota</taxon>
        <taxon>Amoebozoa</taxon>
        <taxon>Discosea</taxon>
        <taxon>Longamoebia</taxon>
        <taxon>Centramoebida</taxon>
        <taxon>Acanthamoebidae</taxon>
        <taxon>Acanthamoeba</taxon>
    </lineage>
</organism>
<proteinExistence type="predicted"/>
<dbReference type="OrthoDB" id="435980at2759"/>
<dbReference type="NCBIfam" id="TIGR01297">
    <property type="entry name" value="CDF"/>
    <property type="match status" value="1"/>
</dbReference>
<dbReference type="SUPFAM" id="SSF161111">
    <property type="entry name" value="Cation efflux protein transmembrane domain-like"/>
    <property type="match status" value="1"/>
</dbReference>
<dbReference type="AlphaFoldDB" id="L8GLV1"/>
<evidence type="ECO:0000256" key="4">
    <source>
        <dbReference type="ARBA" id="ARBA00022989"/>
    </source>
</evidence>
<dbReference type="RefSeq" id="XP_004336058.1">
    <property type="nucleotide sequence ID" value="XM_004336010.1"/>
</dbReference>
<dbReference type="STRING" id="1257118.L8GLV1"/>
<keyword evidence="4 7" id="KW-1133">Transmembrane helix</keyword>
<dbReference type="InterPro" id="IPR002524">
    <property type="entry name" value="Cation_efflux"/>
</dbReference>
<dbReference type="GO" id="GO:0005783">
    <property type="term" value="C:endoplasmic reticulum"/>
    <property type="evidence" value="ECO:0007669"/>
    <property type="project" value="TreeGrafter"/>
</dbReference>
<keyword evidence="10" id="KW-1185">Reference proteome</keyword>
<sequence>MKRGWGLQMRSAVRHPAWCCNTSLSTLRAREPATARMCTGPASLLPRYSTTYSGCPSRPMRLLLRPATTGLLPAVMGCADVRQRGFWQGRRKESAEEREEREERERSQPKRKGLMERITGTSDKSVSTVYTAIVTNALVTTVKFGAFLATGSASMLSESVHSLGDSLNQVLLAIGIRRSQQKPDRRHPYGYGRERFVWSLISAVGVFFLGSGVTVYHGISSLIVPPELADLPIAFGVLGISFVLEGGTLFMAFRAVRDGAKETGMSIKEYILDGPDPMSVAVLVEDSIANSGAGATFTDICVAQVTGVCVAGLALGFTHYTGSALFDACGSIMIGGLMGTAALFLIEKNRRLLLGTSVPKKKRISMIKVDSRLSPYTIVALRQFLEADPTILAVHDAKGEIFSPGNMRFKAEIEFDGRQIARRYIDKNYPNIGELHETVQTPAQLEELLVTYGNGMVQHLGDEVDRIETELRRRFPSAKHIDLETD</sequence>
<feature type="domain" description="Cation efflux protein transmembrane" evidence="8">
    <location>
        <begin position="130"/>
        <end position="354"/>
    </location>
</feature>
<evidence type="ECO:0000256" key="7">
    <source>
        <dbReference type="SAM" id="Phobius"/>
    </source>
</evidence>
<dbReference type="PANTHER" id="PTHR13414:SF9">
    <property type="entry name" value="PROTON-COUPLED ZINC ANTIPORTER SLC30A9, MITOCHONDRIAL"/>
    <property type="match status" value="1"/>
</dbReference>
<dbReference type="GO" id="GO:0006829">
    <property type="term" value="P:zinc ion transport"/>
    <property type="evidence" value="ECO:0007669"/>
    <property type="project" value="InterPro"/>
</dbReference>
<keyword evidence="5 7" id="KW-0472">Membrane</keyword>
<dbReference type="GeneID" id="14914485"/>
<evidence type="ECO:0000256" key="3">
    <source>
        <dbReference type="ARBA" id="ARBA00022692"/>
    </source>
</evidence>
<feature type="transmembrane region" description="Helical" evidence="7">
    <location>
        <begin position="297"/>
        <end position="318"/>
    </location>
</feature>
<reference evidence="9 10" key="1">
    <citation type="journal article" date="2013" name="Genome Biol.">
        <title>Genome of Acanthamoeba castellanii highlights extensive lateral gene transfer and early evolution of tyrosine kinase signaling.</title>
        <authorList>
            <person name="Clarke M."/>
            <person name="Lohan A.J."/>
            <person name="Liu B."/>
            <person name="Lagkouvardos I."/>
            <person name="Roy S."/>
            <person name="Zafar N."/>
            <person name="Bertelli C."/>
            <person name="Schilde C."/>
            <person name="Kianianmomeni A."/>
            <person name="Burglin T.R."/>
            <person name="Frech C."/>
            <person name="Turcotte B."/>
            <person name="Kopec K.O."/>
            <person name="Synnott J.M."/>
            <person name="Choo C."/>
            <person name="Paponov I."/>
            <person name="Finkler A."/>
            <person name="Soon Heng Tan C."/>
            <person name="Hutchins A.P."/>
            <person name="Weinmeier T."/>
            <person name="Rattei T."/>
            <person name="Chu J.S."/>
            <person name="Gimenez G."/>
            <person name="Irimia M."/>
            <person name="Rigden D.J."/>
            <person name="Fitzpatrick D.A."/>
            <person name="Lorenzo-Morales J."/>
            <person name="Bateman A."/>
            <person name="Chiu C.H."/>
            <person name="Tang P."/>
            <person name="Hegemann P."/>
            <person name="Fromm H."/>
            <person name="Raoult D."/>
            <person name="Greub G."/>
            <person name="Miranda-Saavedra D."/>
            <person name="Chen N."/>
            <person name="Nash P."/>
            <person name="Ginger M.L."/>
            <person name="Horn M."/>
            <person name="Schaap P."/>
            <person name="Caler L."/>
            <person name="Loftus B."/>
        </authorList>
    </citation>
    <scope>NUCLEOTIDE SEQUENCE [LARGE SCALE GENOMIC DNA]</scope>
    <source>
        <strain evidence="9 10">Neff</strain>
    </source>
</reference>
<dbReference type="GO" id="GO:0008324">
    <property type="term" value="F:monoatomic cation transmembrane transporter activity"/>
    <property type="evidence" value="ECO:0007669"/>
    <property type="project" value="InterPro"/>
</dbReference>
<dbReference type="Gene3D" id="1.20.1510.10">
    <property type="entry name" value="Cation efflux protein transmembrane domain"/>
    <property type="match status" value="1"/>
</dbReference>
<feature type="region of interest" description="Disordered" evidence="6">
    <location>
        <begin position="89"/>
        <end position="118"/>
    </location>
</feature>
<keyword evidence="3 7" id="KW-0812">Transmembrane</keyword>
<evidence type="ECO:0000256" key="6">
    <source>
        <dbReference type="SAM" id="MobiDB-lite"/>
    </source>
</evidence>
<evidence type="ECO:0000313" key="9">
    <source>
        <dbReference type="EMBL" id="ELR14045.1"/>
    </source>
</evidence>
<evidence type="ECO:0000256" key="2">
    <source>
        <dbReference type="ARBA" id="ARBA00022448"/>
    </source>
</evidence>